<organism evidence="1">
    <name type="scientific">Medicago truncatula</name>
    <name type="common">Barrel medic</name>
    <name type="synonym">Medicago tribuloides</name>
    <dbReference type="NCBI Taxonomy" id="3880"/>
    <lineage>
        <taxon>Eukaryota</taxon>
        <taxon>Viridiplantae</taxon>
        <taxon>Streptophyta</taxon>
        <taxon>Embryophyta</taxon>
        <taxon>Tracheophyta</taxon>
        <taxon>Spermatophyta</taxon>
        <taxon>Magnoliopsida</taxon>
        <taxon>eudicotyledons</taxon>
        <taxon>Gunneridae</taxon>
        <taxon>Pentapetalae</taxon>
        <taxon>rosids</taxon>
        <taxon>fabids</taxon>
        <taxon>Fabales</taxon>
        <taxon>Fabaceae</taxon>
        <taxon>Papilionoideae</taxon>
        <taxon>50 kb inversion clade</taxon>
        <taxon>NPAAA clade</taxon>
        <taxon>Hologalegina</taxon>
        <taxon>IRL clade</taxon>
        <taxon>Trifolieae</taxon>
        <taxon>Medicago</taxon>
    </lineage>
</organism>
<dbReference type="AlphaFoldDB" id="A0A396HRK4"/>
<protein>
    <submittedName>
        <fullName evidence="1">Uncharacterized protein</fullName>
    </submittedName>
</protein>
<gene>
    <name evidence="1" type="ORF">MtrunA17_Chr5g0408101</name>
</gene>
<dbReference type="EMBL" id="PSQE01000005">
    <property type="protein sequence ID" value="RHN54544.1"/>
    <property type="molecule type" value="Genomic_DNA"/>
</dbReference>
<accession>A0A396HRK4</accession>
<evidence type="ECO:0000313" key="1">
    <source>
        <dbReference type="EMBL" id="RHN54544.1"/>
    </source>
</evidence>
<proteinExistence type="predicted"/>
<comment type="caution">
    <text evidence="1">The sequence shown here is derived from an EMBL/GenBank/DDBJ whole genome shotgun (WGS) entry which is preliminary data.</text>
</comment>
<dbReference type="Gramene" id="rna29608">
    <property type="protein sequence ID" value="RHN54544.1"/>
    <property type="gene ID" value="gene29608"/>
</dbReference>
<reference evidence="1" key="1">
    <citation type="journal article" date="2018" name="Nat. Plants">
        <title>Whole-genome landscape of Medicago truncatula symbiotic genes.</title>
        <authorList>
            <person name="Pecrix Y."/>
            <person name="Gamas P."/>
            <person name="Carrere S."/>
        </authorList>
    </citation>
    <scope>NUCLEOTIDE SEQUENCE</scope>
    <source>
        <tissue evidence="1">Leaves</tissue>
    </source>
</reference>
<sequence length="90" mass="10505">MAQHGVTLQKKEAIWSQQEIVSMTNVDPKNDKTGRRSKLLFRAMSKLNLERRKLLEEKGALKCALKKVRQYMQVLMSLNSKKNMKWTDPT</sequence>
<dbReference type="Proteomes" id="UP000265566">
    <property type="component" value="Chromosome 5"/>
</dbReference>
<name>A0A396HRK4_MEDTR</name>